<reference evidence="8" key="1">
    <citation type="submission" date="2016-10" db="EMBL/GenBank/DDBJ databases">
        <title>Chloroplast genomes as a tool to resolve red algal phylogenies: a case study in the Nemaliales.</title>
        <authorList>
            <person name="Costa J.F."/>
            <person name="Lin S.M."/>
            <person name="Macaya E.C."/>
            <person name="Fernandez-Garcia C."/>
            <person name="Verbruggen H."/>
        </authorList>
    </citation>
    <scope>NUCLEOTIDE SEQUENCE</scope>
    <source>
        <strain evidence="8">J.0154</strain>
    </source>
</reference>
<keyword evidence="8" id="KW-0150">Chloroplast</keyword>
<feature type="domain" description="Ribosomal protein L9" evidence="7">
    <location>
        <begin position="18"/>
        <end position="45"/>
    </location>
</feature>
<keyword evidence="4 6" id="KW-0689">Ribosomal protein</keyword>
<evidence type="ECO:0000256" key="3">
    <source>
        <dbReference type="ARBA" id="ARBA00022884"/>
    </source>
</evidence>
<dbReference type="InterPro" id="IPR020594">
    <property type="entry name" value="Ribosomal_bL9_bac/chp"/>
</dbReference>
<dbReference type="InterPro" id="IPR009027">
    <property type="entry name" value="Ribosomal_bL9/RNase_H1_N"/>
</dbReference>
<evidence type="ECO:0000256" key="6">
    <source>
        <dbReference type="HAMAP-Rule" id="MF_00503"/>
    </source>
</evidence>
<name>A0A1G4NX83_9FLOR</name>
<geneLocation type="chloroplast" evidence="8"/>
<comment type="subcellular location">
    <subcellularLocation>
        <location evidence="6">Plastid</location>
        <location evidence="6">Chloroplast</location>
    </subcellularLocation>
</comment>
<dbReference type="GO" id="GO:0005840">
    <property type="term" value="C:ribosome"/>
    <property type="evidence" value="ECO:0007669"/>
    <property type="project" value="UniProtKB-KW"/>
</dbReference>
<evidence type="ECO:0000256" key="5">
    <source>
        <dbReference type="ARBA" id="ARBA00023274"/>
    </source>
</evidence>
<dbReference type="InterPro" id="IPR020069">
    <property type="entry name" value="Ribosomal_bL9_C"/>
</dbReference>
<dbReference type="Gene3D" id="3.40.5.10">
    <property type="entry name" value="Ribosomal protein L9, N-terminal domain"/>
    <property type="match status" value="1"/>
</dbReference>
<dbReference type="PROSITE" id="PS00651">
    <property type="entry name" value="RIBOSOMAL_L9"/>
    <property type="match status" value="1"/>
</dbReference>
<evidence type="ECO:0000256" key="2">
    <source>
        <dbReference type="ARBA" id="ARBA00022730"/>
    </source>
</evidence>
<dbReference type="GO" id="GO:1990904">
    <property type="term" value="C:ribonucleoprotein complex"/>
    <property type="evidence" value="ECO:0007669"/>
    <property type="project" value="UniProtKB-KW"/>
</dbReference>
<dbReference type="InterPro" id="IPR036791">
    <property type="entry name" value="Ribosomal_bL9_C_sf"/>
</dbReference>
<dbReference type="GO" id="GO:0006412">
    <property type="term" value="P:translation"/>
    <property type="evidence" value="ECO:0007669"/>
    <property type="project" value="UniProtKB-UniRule"/>
</dbReference>
<dbReference type="SUPFAM" id="SSF55658">
    <property type="entry name" value="L9 N-domain-like"/>
    <property type="match status" value="1"/>
</dbReference>
<dbReference type="EMBL" id="LT622872">
    <property type="protein sequence ID" value="SCW23267.1"/>
    <property type="molecule type" value="Genomic_DNA"/>
</dbReference>
<dbReference type="NCBIfam" id="TIGR00158">
    <property type="entry name" value="L9"/>
    <property type="match status" value="1"/>
</dbReference>
<evidence type="ECO:0000256" key="4">
    <source>
        <dbReference type="ARBA" id="ARBA00022980"/>
    </source>
</evidence>
<gene>
    <name evidence="6 8" type="primary">rpl9</name>
    <name evidence="8" type="ORF">J0154_213</name>
</gene>
<dbReference type="SUPFAM" id="SSF55653">
    <property type="entry name" value="Ribosomal protein L9 C-domain"/>
    <property type="match status" value="1"/>
</dbReference>
<dbReference type="GO" id="GO:0009507">
    <property type="term" value="C:chloroplast"/>
    <property type="evidence" value="ECO:0007669"/>
    <property type="project" value="UniProtKB-SubCell"/>
</dbReference>
<comment type="function">
    <text evidence="6">Binds to the 23S rRNA.</text>
</comment>
<accession>A0A1G4NX83</accession>
<keyword evidence="5 6" id="KW-0687">Ribonucleoprotein</keyword>
<dbReference type="Gene3D" id="3.10.430.100">
    <property type="entry name" value="Ribosomal protein L9, C-terminal domain"/>
    <property type="match status" value="1"/>
</dbReference>
<proteinExistence type="inferred from homology"/>
<keyword evidence="2 6" id="KW-0699">rRNA-binding</keyword>
<dbReference type="InterPro" id="IPR000244">
    <property type="entry name" value="Ribosomal_bL9"/>
</dbReference>
<dbReference type="Pfam" id="PF01281">
    <property type="entry name" value="Ribosomal_L9_N"/>
    <property type="match status" value="1"/>
</dbReference>
<dbReference type="PANTHER" id="PTHR21368">
    <property type="entry name" value="50S RIBOSOMAL PROTEIN L9"/>
    <property type="match status" value="1"/>
</dbReference>
<keyword evidence="3 6" id="KW-0694">RNA-binding</keyword>
<evidence type="ECO:0000259" key="7">
    <source>
        <dbReference type="PROSITE" id="PS00651"/>
    </source>
</evidence>
<comment type="similarity">
    <text evidence="1 6">Belongs to the bacterial ribosomal protein bL9 family.</text>
</comment>
<evidence type="ECO:0000313" key="8">
    <source>
        <dbReference type="EMBL" id="SCW23267.1"/>
    </source>
</evidence>
<organism evidence="8">
    <name type="scientific">Neoizziella asiatica</name>
    <dbReference type="NCBI Taxonomy" id="1077397"/>
    <lineage>
        <taxon>Eukaryota</taxon>
        <taxon>Rhodophyta</taxon>
        <taxon>Florideophyceae</taxon>
        <taxon>Nemaliophycidae</taxon>
        <taxon>Nemaliales</taxon>
        <taxon>Liagoraceae</taxon>
        <taxon>Neoizziella</taxon>
    </lineage>
</organism>
<protein>
    <recommendedName>
        <fullName evidence="6">Large ribosomal subunit protein bL9c</fullName>
    </recommendedName>
</protein>
<dbReference type="HAMAP" id="MF_00503">
    <property type="entry name" value="Ribosomal_bL9"/>
    <property type="match status" value="1"/>
</dbReference>
<sequence>MPKKKIQVILNSHQKDLGNSGDVVQVSPGYARNYLLPQRIAEPLTTHKINYLKHKAAQELLINQAKEKSALDTKAQLEAIHKFSTKRRVSDNNHIFGSINDKDMVEIIHDTTGIKLEKSQISIPTIKTIGVYDISVGLTSDINIHLKLHILPETI</sequence>
<dbReference type="RefSeq" id="YP_009314812.1">
    <property type="nucleotide sequence ID" value="NC_031663.1"/>
</dbReference>
<reference evidence="8" key="2">
    <citation type="submission" date="2016-10" db="EMBL/GenBank/DDBJ databases">
        <authorList>
            <person name="de Groot N.N."/>
        </authorList>
    </citation>
    <scope>NUCLEOTIDE SEQUENCE</scope>
    <source>
        <strain evidence="8">J.0154</strain>
    </source>
</reference>
<dbReference type="Pfam" id="PF03948">
    <property type="entry name" value="Ribosomal_L9_C"/>
    <property type="match status" value="1"/>
</dbReference>
<dbReference type="AlphaFoldDB" id="A0A1G4NX83"/>
<dbReference type="InterPro" id="IPR020070">
    <property type="entry name" value="Ribosomal_bL9_N"/>
</dbReference>
<dbReference type="GO" id="GO:0003735">
    <property type="term" value="F:structural constituent of ribosome"/>
    <property type="evidence" value="ECO:0007669"/>
    <property type="project" value="InterPro"/>
</dbReference>
<dbReference type="InterPro" id="IPR036935">
    <property type="entry name" value="Ribosomal_bL9_N_sf"/>
</dbReference>
<dbReference type="GeneID" id="29999966"/>
<keyword evidence="8" id="KW-0934">Plastid</keyword>
<evidence type="ECO:0000256" key="1">
    <source>
        <dbReference type="ARBA" id="ARBA00010605"/>
    </source>
</evidence>
<dbReference type="GO" id="GO:0019843">
    <property type="term" value="F:rRNA binding"/>
    <property type="evidence" value="ECO:0007669"/>
    <property type="project" value="UniProtKB-UniRule"/>
</dbReference>